<gene>
    <name evidence="2" type="ORF">M430DRAFT_244512</name>
</gene>
<evidence type="ECO:0008006" key="4">
    <source>
        <dbReference type="Google" id="ProtNLM"/>
    </source>
</evidence>
<accession>A0A2T3B2R9</accession>
<sequence>MSSSTSHSRQSKPDVNLAEWYPQFQSCYRYFLDHAQHSTPVQALAAYMNIRLPYQRSPDPVISSASASPSPTGAAGRAKPPSGNNAGPAQVVSLLPYIRRLVATGHDSPEILRGFFGEDWVGGIGSLHDVERRNYLFAAKSTSWMKVKQAYDLSPDESCPFLTPLREATEDEIQAAEATWSEWLAMQDWMLGPRSPEIIKRKSR</sequence>
<feature type="compositionally biased region" description="Low complexity" evidence="1">
    <location>
        <begin position="59"/>
        <end position="75"/>
    </location>
</feature>
<dbReference type="InParanoid" id="A0A2T3B2R9"/>
<name>A0A2T3B2R9_AMORE</name>
<protein>
    <recommendedName>
        <fullName evidence="4">Ilp is an apoptosis inhibitor</fullName>
    </recommendedName>
</protein>
<evidence type="ECO:0000313" key="3">
    <source>
        <dbReference type="Proteomes" id="UP000241818"/>
    </source>
</evidence>
<feature type="region of interest" description="Disordered" evidence="1">
    <location>
        <begin position="59"/>
        <end position="86"/>
    </location>
</feature>
<keyword evidence="3" id="KW-1185">Reference proteome</keyword>
<dbReference type="GeneID" id="36573147"/>
<dbReference type="RefSeq" id="XP_024721199.1">
    <property type="nucleotide sequence ID" value="XM_024865066.1"/>
</dbReference>
<dbReference type="InterPro" id="IPR053267">
    <property type="entry name" value="Verrucosidin_biosynth-assoc"/>
</dbReference>
<evidence type="ECO:0000256" key="1">
    <source>
        <dbReference type="SAM" id="MobiDB-lite"/>
    </source>
</evidence>
<organism evidence="2 3">
    <name type="scientific">Amorphotheca resinae ATCC 22711</name>
    <dbReference type="NCBI Taxonomy" id="857342"/>
    <lineage>
        <taxon>Eukaryota</taxon>
        <taxon>Fungi</taxon>
        <taxon>Dikarya</taxon>
        <taxon>Ascomycota</taxon>
        <taxon>Pezizomycotina</taxon>
        <taxon>Leotiomycetes</taxon>
        <taxon>Helotiales</taxon>
        <taxon>Amorphothecaceae</taxon>
        <taxon>Amorphotheca</taxon>
    </lineage>
</organism>
<dbReference type="PANTHER" id="PTHR42087:SF1">
    <property type="entry name" value="ILP IS AN APOPTOSIS INHIBITOR"/>
    <property type="match status" value="1"/>
</dbReference>
<dbReference type="Proteomes" id="UP000241818">
    <property type="component" value="Unassembled WGS sequence"/>
</dbReference>
<dbReference type="AlphaFoldDB" id="A0A2T3B2R9"/>
<dbReference type="EMBL" id="KZ679011">
    <property type="protein sequence ID" value="PSS18847.1"/>
    <property type="molecule type" value="Genomic_DNA"/>
</dbReference>
<dbReference type="PANTHER" id="PTHR42087">
    <property type="entry name" value="ILP IS AN APOPTOSIS INHIBITOR"/>
    <property type="match status" value="1"/>
</dbReference>
<evidence type="ECO:0000313" key="2">
    <source>
        <dbReference type="EMBL" id="PSS18847.1"/>
    </source>
</evidence>
<proteinExistence type="predicted"/>
<reference evidence="2 3" key="1">
    <citation type="journal article" date="2018" name="New Phytol.">
        <title>Comparative genomics and transcriptomics depict ericoid mycorrhizal fungi as versatile saprotrophs and plant mutualists.</title>
        <authorList>
            <person name="Martino E."/>
            <person name="Morin E."/>
            <person name="Grelet G.A."/>
            <person name="Kuo A."/>
            <person name="Kohler A."/>
            <person name="Daghino S."/>
            <person name="Barry K.W."/>
            <person name="Cichocki N."/>
            <person name="Clum A."/>
            <person name="Dockter R.B."/>
            <person name="Hainaut M."/>
            <person name="Kuo R.C."/>
            <person name="LaButti K."/>
            <person name="Lindahl B.D."/>
            <person name="Lindquist E.A."/>
            <person name="Lipzen A."/>
            <person name="Khouja H.R."/>
            <person name="Magnuson J."/>
            <person name="Murat C."/>
            <person name="Ohm R.A."/>
            <person name="Singer S.W."/>
            <person name="Spatafora J.W."/>
            <person name="Wang M."/>
            <person name="Veneault-Fourrey C."/>
            <person name="Henrissat B."/>
            <person name="Grigoriev I.V."/>
            <person name="Martin F.M."/>
            <person name="Perotto S."/>
        </authorList>
    </citation>
    <scope>NUCLEOTIDE SEQUENCE [LARGE SCALE GENOMIC DNA]</scope>
    <source>
        <strain evidence="2 3">ATCC 22711</strain>
    </source>
</reference>
<dbReference type="OrthoDB" id="5335812at2759"/>